<dbReference type="AlphaFoldDB" id="A0A4C1VGN2"/>
<dbReference type="Proteomes" id="UP000299102">
    <property type="component" value="Unassembled WGS sequence"/>
</dbReference>
<evidence type="ECO:0000313" key="2">
    <source>
        <dbReference type="EMBL" id="GBP37780.1"/>
    </source>
</evidence>
<dbReference type="EMBL" id="BGZK01000338">
    <property type="protein sequence ID" value="GBP37780.1"/>
    <property type="molecule type" value="Genomic_DNA"/>
</dbReference>
<sequence length="174" mass="19396">MNFSLRRDRALDKLRTRWVRDLVPIGPSRVRAFVNVVDIRIRNSGASAWIWTSASASAIIDADVHADADIHPHNATRRNWAGLKSSTCPASRQHASLNSEGSKRLKMRDFSLERDTDQPGSSGTLRKTYSHNGLAVILDSSSKDESQDTAENYSADAVLKKKNYYLPQQKKGSI</sequence>
<protein>
    <submittedName>
        <fullName evidence="2">Uncharacterized protein</fullName>
    </submittedName>
</protein>
<accession>A0A4C1VGN2</accession>
<organism evidence="2 3">
    <name type="scientific">Eumeta variegata</name>
    <name type="common">Bagworm moth</name>
    <name type="synonym">Eumeta japonica</name>
    <dbReference type="NCBI Taxonomy" id="151549"/>
    <lineage>
        <taxon>Eukaryota</taxon>
        <taxon>Metazoa</taxon>
        <taxon>Ecdysozoa</taxon>
        <taxon>Arthropoda</taxon>
        <taxon>Hexapoda</taxon>
        <taxon>Insecta</taxon>
        <taxon>Pterygota</taxon>
        <taxon>Neoptera</taxon>
        <taxon>Endopterygota</taxon>
        <taxon>Lepidoptera</taxon>
        <taxon>Glossata</taxon>
        <taxon>Ditrysia</taxon>
        <taxon>Tineoidea</taxon>
        <taxon>Psychidae</taxon>
        <taxon>Oiketicinae</taxon>
        <taxon>Eumeta</taxon>
    </lineage>
</organism>
<comment type="caution">
    <text evidence="2">The sequence shown here is derived from an EMBL/GenBank/DDBJ whole genome shotgun (WGS) entry which is preliminary data.</text>
</comment>
<gene>
    <name evidence="2" type="ORF">EVAR_29982_1</name>
</gene>
<name>A0A4C1VGN2_EUMVA</name>
<evidence type="ECO:0000313" key="3">
    <source>
        <dbReference type="Proteomes" id="UP000299102"/>
    </source>
</evidence>
<evidence type="ECO:0000256" key="1">
    <source>
        <dbReference type="SAM" id="MobiDB-lite"/>
    </source>
</evidence>
<proteinExistence type="predicted"/>
<feature type="region of interest" description="Disordered" evidence="1">
    <location>
        <begin position="106"/>
        <end position="127"/>
    </location>
</feature>
<feature type="compositionally biased region" description="Polar residues" evidence="1">
    <location>
        <begin position="118"/>
        <end position="127"/>
    </location>
</feature>
<keyword evidence="3" id="KW-1185">Reference proteome</keyword>
<reference evidence="2 3" key="1">
    <citation type="journal article" date="2019" name="Commun. Biol.">
        <title>The bagworm genome reveals a unique fibroin gene that provides high tensile strength.</title>
        <authorList>
            <person name="Kono N."/>
            <person name="Nakamura H."/>
            <person name="Ohtoshi R."/>
            <person name="Tomita M."/>
            <person name="Numata K."/>
            <person name="Arakawa K."/>
        </authorList>
    </citation>
    <scope>NUCLEOTIDE SEQUENCE [LARGE SCALE GENOMIC DNA]</scope>
</reference>
<feature type="compositionally biased region" description="Basic and acidic residues" evidence="1">
    <location>
        <begin position="106"/>
        <end position="117"/>
    </location>
</feature>